<feature type="active site" description="Cysteine sulfenic acid (-SOH) intermediate; for peroxidase activity" evidence="13">
    <location>
        <position position="46"/>
    </location>
</feature>
<evidence type="ECO:0000256" key="5">
    <source>
        <dbReference type="ARBA" id="ARBA00022862"/>
    </source>
</evidence>
<evidence type="ECO:0000256" key="1">
    <source>
        <dbReference type="ARBA" id="ARBA00003330"/>
    </source>
</evidence>
<dbReference type="RefSeq" id="WP_183497043.1">
    <property type="nucleotide sequence ID" value="NZ_JACIFF010000010.1"/>
</dbReference>
<evidence type="ECO:0000256" key="7">
    <source>
        <dbReference type="ARBA" id="ARBA00023157"/>
    </source>
</evidence>
<proteinExistence type="inferred from homology"/>
<evidence type="ECO:0000256" key="13">
    <source>
        <dbReference type="PIRSR" id="PIRSR000239-1"/>
    </source>
</evidence>
<keyword evidence="7" id="KW-1015">Disulfide bond</keyword>
<dbReference type="GO" id="GO:0005737">
    <property type="term" value="C:cytoplasm"/>
    <property type="evidence" value="ECO:0007669"/>
    <property type="project" value="TreeGrafter"/>
</dbReference>
<dbReference type="AlphaFoldDB" id="A0A840EA40"/>
<dbReference type="SUPFAM" id="SSF52833">
    <property type="entry name" value="Thioredoxin-like"/>
    <property type="match status" value="1"/>
</dbReference>
<comment type="caution">
    <text evidence="15">The sequence shown here is derived from an EMBL/GenBank/DDBJ whole genome shotgun (WGS) entry which is preliminary data.</text>
</comment>
<evidence type="ECO:0000313" key="16">
    <source>
        <dbReference type="Proteomes" id="UP000576209"/>
    </source>
</evidence>
<comment type="similarity">
    <text evidence="10">Belongs to the peroxiredoxin family. BCP/PrxQ subfamily.</text>
</comment>
<feature type="domain" description="Thioredoxin" evidence="14">
    <location>
        <begin position="4"/>
        <end position="152"/>
    </location>
</feature>
<comment type="function">
    <text evidence="1">Thiol-specific peroxidase that catalyzes the reduction of hydrogen peroxide and organic hydroperoxides to water and alcohols, respectively. Plays a role in cell protection against oxidative stress by detoxifying peroxides and as sensor of hydrogen peroxide-mediated signaling events.</text>
</comment>
<name>A0A840EA40_9BACT</name>
<comment type="catalytic activity">
    <reaction evidence="12">
        <text>a hydroperoxide + [thioredoxin]-dithiol = an alcohol + [thioredoxin]-disulfide + H2O</text>
        <dbReference type="Rhea" id="RHEA:62620"/>
        <dbReference type="Rhea" id="RHEA-COMP:10698"/>
        <dbReference type="Rhea" id="RHEA-COMP:10700"/>
        <dbReference type="ChEBI" id="CHEBI:15377"/>
        <dbReference type="ChEBI" id="CHEBI:29950"/>
        <dbReference type="ChEBI" id="CHEBI:30879"/>
        <dbReference type="ChEBI" id="CHEBI:35924"/>
        <dbReference type="ChEBI" id="CHEBI:50058"/>
        <dbReference type="EC" id="1.11.1.24"/>
    </reaction>
</comment>
<evidence type="ECO:0000313" key="15">
    <source>
        <dbReference type="EMBL" id="MBB4080813.1"/>
    </source>
</evidence>
<keyword evidence="16" id="KW-1185">Reference proteome</keyword>
<dbReference type="Proteomes" id="UP000576209">
    <property type="component" value="Unassembled WGS sequence"/>
</dbReference>
<evidence type="ECO:0000256" key="10">
    <source>
        <dbReference type="ARBA" id="ARBA00038489"/>
    </source>
</evidence>
<dbReference type="PIRSF" id="PIRSF000239">
    <property type="entry name" value="AHPC"/>
    <property type="match status" value="1"/>
</dbReference>
<dbReference type="InterPro" id="IPR024706">
    <property type="entry name" value="Peroxiredoxin_AhpC-typ"/>
</dbReference>
<dbReference type="EC" id="1.11.1.24" evidence="3"/>
<dbReference type="InterPro" id="IPR013766">
    <property type="entry name" value="Thioredoxin_domain"/>
</dbReference>
<keyword evidence="4 15" id="KW-0575">Peroxidase</keyword>
<evidence type="ECO:0000256" key="3">
    <source>
        <dbReference type="ARBA" id="ARBA00013017"/>
    </source>
</evidence>
<protein>
    <recommendedName>
        <fullName evidence="3">thioredoxin-dependent peroxiredoxin</fullName>
        <ecNumber evidence="3">1.11.1.24</ecNumber>
    </recommendedName>
    <alternativeName>
        <fullName evidence="9">Thioredoxin peroxidase</fullName>
    </alternativeName>
    <alternativeName>
        <fullName evidence="11">Thioredoxin-dependent peroxiredoxin Bcp</fullName>
    </alternativeName>
</protein>
<evidence type="ECO:0000256" key="6">
    <source>
        <dbReference type="ARBA" id="ARBA00023002"/>
    </source>
</evidence>
<dbReference type="PANTHER" id="PTHR42801:SF4">
    <property type="entry name" value="AHPC_TSA FAMILY PROTEIN"/>
    <property type="match status" value="1"/>
</dbReference>
<dbReference type="GO" id="GO:0034599">
    <property type="term" value="P:cellular response to oxidative stress"/>
    <property type="evidence" value="ECO:0007669"/>
    <property type="project" value="TreeGrafter"/>
</dbReference>
<keyword evidence="5" id="KW-0049">Antioxidant</keyword>
<dbReference type="FunFam" id="3.40.30.10:FF:000007">
    <property type="entry name" value="Thioredoxin-dependent thiol peroxidase"/>
    <property type="match status" value="1"/>
</dbReference>
<reference evidence="15 16" key="1">
    <citation type="submission" date="2020-08" db="EMBL/GenBank/DDBJ databases">
        <title>Genomic Encyclopedia of Type Strains, Phase IV (KMG-IV): sequencing the most valuable type-strain genomes for metagenomic binning, comparative biology and taxonomic classification.</title>
        <authorList>
            <person name="Goeker M."/>
        </authorList>
    </citation>
    <scope>NUCLEOTIDE SEQUENCE [LARGE SCALE GENOMIC DNA]</scope>
    <source>
        <strain evidence="15 16">DSM 105137</strain>
    </source>
</reference>
<evidence type="ECO:0000256" key="9">
    <source>
        <dbReference type="ARBA" id="ARBA00032824"/>
    </source>
</evidence>
<dbReference type="InterPro" id="IPR050924">
    <property type="entry name" value="Peroxiredoxin_BCP/PrxQ"/>
</dbReference>
<dbReference type="PROSITE" id="PS51352">
    <property type="entry name" value="THIOREDOXIN_2"/>
    <property type="match status" value="1"/>
</dbReference>
<dbReference type="CDD" id="cd03017">
    <property type="entry name" value="PRX_BCP"/>
    <property type="match status" value="1"/>
</dbReference>
<evidence type="ECO:0000256" key="4">
    <source>
        <dbReference type="ARBA" id="ARBA00022559"/>
    </source>
</evidence>
<keyword evidence="8" id="KW-0676">Redox-active center</keyword>
<dbReference type="PANTHER" id="PTHR42801">
    <property type="entry name" value="THIOREDOXIN-DEPENDENT PEROXIDE REDUCTASE"/>
    <property type="match status" value="1"/>
</dbReference>
<dbReference type="Gene3D" id="3.40.30.10">
    <property type="entry name" value="Glutaredoxin"/>
    <property type="match status" value="1"/>
</dbReference>
<accession>A0A840EA40</accession>
<evidence type="ECO:0000256" key="11">
    <source>
        <dbReference type="ARBA" id="ARBA00042639"/>
    </source>
</evidence>
<dbReference type="EMBL" id="JACIFF010000010">
    <property type="protein sequence ID" value="MBB4080813.1"/>
    <property type="molecule type" value="Genomic_DNA"/>
</dbReference>
<dbReference type="GO" id="GO:0045454">
    <property type="term" value="P:cell redox homeostasis"/>
    <property type="evidence" value="ECO:0007669"/>
    <property type="project" value="TreeGrafter"/>
</dbReference>
<comment type="subunit">
    <text evidence="2">Monomer.</text>
</comment>
<dbReference type="GO" id="GO:0008379">
    <property type="term" value="F:thioredoxin peroxidase activity"/>
    <property type="evidence" value="ECO:0007669"/>
    <property type="project" value="TreeGrafter"/>
</dbReference>
<dbReference type="Pfam" id="PF00578">
    <property type="entry name" value="AhpC-TSA"/>
    <property type="match status" value="1"/>
</dbReference>
<gene>
    <name evidence="15" type="ORF">GGR28_003452</name>
</gene>
<dbReference type="NCBIfam" id="NF006960">
    <property type="entry name" value="PRK09437.1"/>
    <property type="match status" value="1"/>
</dbReference>
<dbReference type="InterPro" id="IPR000866">
    <property type="entry name" value="AhpC/TSA"/>
</dbReference>
<sequence>MTTLKAGDVAPSFTGIIQDGSTVSLADFAGKRLVIFFYPKDDTPGCTAAACSLRDNYSELREQGFELLGVSPDPVKKHQKFADKYDLPMPLLADEDHSIMDAYGVWGPKKFMGREYDGVHRTTFVVGGDGKIERVIAKVDTKSHAAQLMETA</sequence>
<organism evidence="15 16">
    <name type="scientific">Neolewinella aquimaris</name>
    <dbReference type="NCBI Taxonomy" id="1835722"/>
    <lineage>
        <taxon>Bacteria</taxon>
        <taxon>Pseudomonadati</taxon>
        <taxon>Bacteroidota</taxon>
        <taxon>Saprospiria</taxon>
        <taxon>Saprospirales</taxon>
        <taxon>Lewinellaceae</taxon>
        <taxon>Neolewinella</taxon>
    </lineage>
</organism>
<evidence type="ECO:0000256" key="8">
    <source>
        <dbReference type="ARBA" id="ARBA00023284"/>
    </source>
</evidence>
<evidence type="ECO:0000259" key="14">
    <source>
        <dbReference type="PROSITE" id="PS51352"/>
    </source>
</evidence>
<evidence type="ECO:0000256" key="2">
    <source>
        <dbReference type="ARBA" id="ARBA00011245"/>
    </source>
</evidence>
<dbReference type="InterPro" id="IPR036249">
    <property type="entry name" value="Thioredoxin-like_sf"/>
</dbReference>
<keyword evidence="6 15" id="KW-0560">Oxidoreductase</keyword>
<evidence type="ECO:0000256" key="12">
    <source>
        <dbReference type="ARBA" id="ARBA00049091"/>
    </source>
</evidence>